<dbReference type="Gene3D" id="1.20.120.450">
    <property type="entry name" value="dinb family like domain"/>
    <property type="match status" value="1"/>
</dbReference>
<dbReference type="InterPro" id="IPR034660">
    <property type="entry name" value="DinB/YfiT-like"/>
</dbReference>
<dbReference type="RefSeq" id="WP_309938313.1">
    <property type="nucleotide sequence ID" value="NZ_AP025305.1"/>
</dbReference>
<dbReference type="AlphaFoldDB" id="A0AAE3XLU1"/>
<accession>A0AAE3XLU1</accession>
<proteinExistence type="predicted"/>
<evidence type="ECO:0000313" key="2">
    <source>
        <dbReference type="EMBL" id="MDR6238807.1"/>
    </source>
</evidence>
<sequence>MKNEFLLQQTQDSYNWLNKIIKDIPLNQWDETPKNIETNITWQIGHLIMSFNFHTIIVIKGQPMHLYQNFPVKLYSELFTNSPAKDCIGKTIPKELQQHLELVQNYSLETIKNLPEEELVNPLEPFVVKHPIAKTKQEAIDWNIKHTMWHCGQIGLLKRALGNQHNFGLNL</sequence>
<organism evidence="2 3">
    <name type="scientific">Aureibacter tunicatorum</name>
    <dbReference type="NCBI Taxonomy" id="866807"/>
    <lineage>
        <taxon>Bacteria</taxon>
        <taxon>Pseudomonadati</taxon>
        <taxon>Bacteroidota</taxon>
        <taxon>Cytophagia</taxon>
        <taxon>Cytophagales</taxon>
        <taxon>Persicobacteraceae</taxon>
        <taxon>Aureibacter</taxon>
    </lineage>
</organism>
<dbReference type="Pfam" id="PF12867">
    <property type="entry name" value="DinB_2"/>
    <property type="match status" value="1"/>
</dbReference>
<dbReference type="InterPro" id="IPR024775">
    <property type="entry name" value="DinB-like"/>
</dbReference>
<evidence type="ECO:0000313" key="3">
    <source>
        <dbReference type="Proteomes" id="UP001185092"/>
    </source>
</evidence>
<evidence type="ECO:0000259" key="1">
    <source>
        <dbReference type="Pfam" id="PF12867"/>
    </source>
</evidence>
<reference evidence="2" key="1">
    <citation type="submission" date="2023-07" db="EMBL/GenBank/DDBJ databases">
        <title>Genomic Encyclopedia of Type Strains, Phase IV (KMG-IV): sequencing the most valuable type-strain genomes for metagenomic binning, comparative biology and taxonomic classification.</title>
        <authorList>
            <person name="Goeker M."/>
        </authorList>
    </citation>
    <scope>NUCLEOTIDE SEQUENCE</scope>
    <source>
        <strain evidence="2">DSM 26174</strain>
    </source>
</reference>
<gene>
    <name evidence="2" type="ORF">HNQ88_001844</name>
</gene>
<keyword evidence="3" id="KW-1185">Reference proteome</keyword>
<dbReference type="SUPFAM" id="SSF109854">
    <property type="entry name" value="DinB/YfiT-like putative metalloenzymes"/>
    <property type="match status" value="1"/>
</dbReference>
<feature type="domain" description="DinB-like" evidence="1">
    <location>
        <begin position="14"/>
        <end position="154"/>
    </location>
</feature>
<protein>
    <recommendedName>
        <fullName evidence="1">DinB-like domain-containing protein</fullName>
    </recommendedName>
</protein>
<dbReference type="Proteomes" id="UP001185092">
    <property type="component" value="Unassembled WGS sequence"/>
</dbReference>
<dbReference type="EMBL" id="JAVDQD010000002">
    <property type="protein sequence ID" value="MDR6238807.1"/>
    <property type="molecule type" value="Genomic_DNA"/>
</dbReference>
<comment type="caution">
    <text evidence="2">The sequence shown here is derived from an EMBL/GenBank/DDBJ whole genome shotgun (WGS) entry which is preliminary data.</text>
</comment>
<name>A0AAE3XLU1_9BACT</name>